<gene>
    <name evidence="2" type="ORF">LOOC260_200990</name>
</gene>
<geneLocation type="plasmid" evidence="3">
    <name>pLOOC260-1 DNA</name>
</geneLocation>
<dbReference type="PANTHER" id="PTHR13696">
    <property type="entry name" value="P-LOOP CONTAINING NUCLEOSIDE TRIPHOSPHATE HYDROLASE"/>
    <property type="match status" value="1"/>
</dbReference>
<dbReference type="SUPFAM" id="SSF52540">
    <property type="entry name" value="P-loop containing nucleoside triphosphate hydrolases"/>
    <property type="match status" value="1"/>
</dbReference>
<dbReference type="CDD" id="cd02042">
    <property type="entry name" value="ParAB_family"/>
    <property type="match status" value="1"/>
</dbReference>
<dbReference type="Proteomes" id="UP000031620">
    <property type="component" value="Plasmid pLOOC260-1"/>
</dbReference>
<keyword evidence="2" id="KW-0614">Plasmid</keyword>
<evidence type="ECO:0000313" key="2">
    <source>
        <dbReference type="EMBL" id="BAP86873.1"/>
    </source>
</evidence>
<dbReference type="EMBL" id="AP014681">
    <property type="protein sequence ID" value="BAP86873.1"/>
    <property type="molecule type" value="Genomic_DNA"/>
</dbReference>
<dbReference type="Pfam" id="PF13614">
    <property type="entry name" value="AAA_31"/>
    <property type="match status" value="1"/>
</dbReference>
<dbReference type="PANTHER" id="PTHR13696:SF98">
    <property type="entry name" value="PLASMID PARTITION PROTEIN A"/>
    <property type="match status" value="1"/>
</dbReference>
<evidence type="ECO:0000259" key="1">
    <source>
        <dbReference type="Pfam" id="PF13614"/>
    </source>
</evidence>
<accession>A0A0A1H0V2</accession>
<proteinExistence type="predicted"/>
<sequence>MKKINLKRPLTITVANQKGGAGKSTITRYLAYSLSLHGYHVLVVDEDPQSNTTKSFVVTKEHNEPDSVFVLDKTMMAGIRDHDLTDLVVNILPNLDLIPAHYDLKNLTNYLSKQYGVAEEGDANYHEVKSKKLFFLRELLEPLKSRGTYDFIFIDTPPTSSDYTDSAVGASDYVLVAFQTQSDSLDGAHNFIFNPDELPEKVNEFGVPTDVLGILPNQMQRSGSIDETVMQDAVNFFGKENMFKTIVPYKRRLQSAPRNGLRNDSYWDKDIFTSFLDNLTNEFIERVNLMESDK</sequence>
<reference evidence="2 3" key="1">
    <citation type="submission" date="2014-11" db="EMBL/GenBank/DDBJ databases">
        <title>Complete genome sequence and analysis of Lactobacillus hokkaidonensis LOOC260T.</title>
        <authorList>
            <person name="Tanizawa Y."/>
            <person name="Tohno M."/>
            <person name="Kaminuma E."/>
            <person name="Nakamura Y."/>
            <person name="Arita M."/>
        </authorList>
    </citation>
    <scope>NUCLEOTIDE SEQUENCE [LARGE SCALE GENOMIC DNA]</scope>
    <source>
        <strain evidence="2 3">LOOC260</strain>
        <plasmid evidence="3">pLOOC260-1 DNA</plasmid>
    </source>
</reference>
<feature type="domain" description="AAA" evidence="1">
    <location>
        <begin position="11"/>
        <end position="203"/>
    </location>
</feature>
<dbReference type="AlphaFoldDB" id="A0A0A1H0V2"/>
<dbReference type="RefSeq" id="WP_014216286.1">
    <property type="nucleotide sequence ID" value="NZ_BBAY01000047.1"/>
</dbReference>
<organism evidence="2 3">
    <name type="scientific">Paucilactobacillus hokkaidonensis JCM 18461</name>
    <dbReference type="NCBI Taxonomy" id="1291742"/>
    <lineage>
        <taxon>Bacteria</taxon>
        <taxon>Bacillati</taxon>
        <taxon>Bacillota</taxon>
        <taxon>Bacilli</taxon>
        <taxon>Lactobacillales</taxon>
        <taxon>Lactobacillaceae</taxon>
        <taxon>Paucilactobacillus</taxon>
    </lineage>
</organism>
<dbReference type="InterPro" id="IPR025669">
    <property type="entry name" value="AAA_dom"/>
</dbReference>
<dbReference type="Gene3D" id="3.40.50.300">
    <property type="entry name" value="P-loop containing nucleotide triphosphate hydrolases"/>
    <property type="match status" value="1"/>
</dbReference>
<protein>
    <submittedName>
        <fullName evidence="2">Plasmid partitioning protein ParA</fullName>
    </submittedName>
</protein>
<dbReference type="InterPro" id="IPR050678">
    <property type="entry name" value="DNA_Partitioning_ATPase"/>
</dbReference>
<dbReference type="KEGG" id="lho:LOOC260_200990"/>
<name>A0A0A1H0V2_9LACO</name>
<dbReference type="InterPro" id="IPR027417">
    <property type="entry name" value="P-loop_NTPase"/>
</dbReference>
<evidence type="ECO:0000313" key="3">
    <source>
        <dbReference type="Proteomes" id="UP000031620"/>
    </source>
</evidence>
<dbReference type="HOGENOM" id="CLU_037612_4_2_9"/>